<name>A0A1X2HEP5_SYNRA</name>
<dbReference type="SUPFAM" id="SSF48452">
    <property type="entry name" value="TPR-like"/>
    <property type="match status" value="1"/>
</dbReference>
<dbReference type="InterPro" id="IPR019734">
    <property type="entry name" value="TPR_rpt"/>
</dbReference>
<protein>
    <submittedName>
        <fullName evidence="2">Uncharacterized protein</fullName>
    </submittedName>
</protein>
<dbReference type="AlphaFoldDB" id="A0A1X2HEP5"/>
<dbReference type="Gene3D" id="1.20.1280.50">
    <property type="match status" value="1"/>
</dbReference>
<evidence type="ECO:0000313" key="2">
    <source>
        <dbReference type="EMBL" id="ORY97389.1"/>
    </source>
</evidence>
<proteinExistence type="predicted"/>
<keyword evidence="3" id="KW-1185">Reference proteome</keyword>
<dbReference type="InterPro" id="IPR036047">
    <property type="entry name" value="F-box-like_dom_sf"/>
</dbReference>
<dbReference type="Gene3D" id="3.80.10.10">
    <property type="entry name" value="Ribonuclease Inhibitor"/>
    <property type="match status" value="1"/>
</dbReference>
<dbReference type="InParanoid" id="A0A1X2HEP5"/>
<organism evidence="2 3">
    <name type="scientific">Syncephalastrum racemosum</name>
    <name type="common">Filamentous fungus</name>
    <dbReference type="NCBI Taxonomy" id="13706"/>
    <lineage>
        <taxon>Eukaryota</taxon>
        <taxon>Fungi</taxon>
        <taxon>Fungi incertae sedis</taxon>
        <taxon>Mucoromycota</taxon>
        <taxon>Mucoromycotina</taxon>
        <taxon>Mucoromycetes</taxon>
        <taxon>Mucorales</taxon>
        <taxon>Syncephalastraceae</taxon>
        <taxon>Syncephalastrum</taxon>
    </lineage>
</organism>
<dbReference type="EMBL" id="MCGN01000004">
    <property type="protein sequence ID" value="ORY97389.1"/>
    <property type="molecule type" value="Genomic_DNA"/>
</dbReference>
<dbReference type="PROSITE" id="PS50005">
    <property type="entry name" value="TPR"/>
    <property type="match status" value="1"/>
</dbReference>
<evidence type="ECO:0000313" key="3">
    <source>
        <dbReference type="Proteomes" id="UP000242180"/>
    </source>
</evidence>
<accession>A0A1X2HEP5</accession>
<gene>
    <name evidence="2" type="ORF">BCR43DRAFT_489690</name>
</gene>
<evidence type="ECO:0000256" key="1">
    <source>
        <dbReference type="PROSITE-ProRule" id="PRU00339"/>
    </source>
</evidence>
<feature type="repeat" description="TPR" evidence="1">
    <location>
        <begin position="64"/>
        <end position="97"/>
    </location>
</feature>
<sequence>MSLLHIQHTSEAVTKNDYDSALSELTLALENVLEERVVQAIASNQLSQAMVLAETFMTRCPHTAKAFRYGGDISFKRLNYNRAIELYTRYLELDPDADVPQLVVARRKRSRKADPFMRLPNSILEHIFGYIPESRLEAVLVCKLWTTKLRRLHALWSSFTLNLCNKRLSSYFEATSRRYLGPHIKHLTLKTNKHLCPAMSLLVLGECTRIETITVQDSSIYKDEKETKRNAPPWSNAVDLVTLGTCMTRLHIMTTFVAPNALLLLLSTCPRLKSLIYLIEEKSAPKNVARLNRARSPLCSELAPLDCSALQVPERVDIEHLEWVYLDDVLNHAAWLIRACIKMRCLRVRGSGEHRSNKFGDQLAHFISQVQEKWPALERLLFPRSRGVAETLWGYDERQKAKQEVLQAHGLCELAVTYYEPKAPEFKALHTCLLRHQQTLEYLNFSSWCYVRHLDAPEPKCLFTNQQAIPLLPRLETLVLGDSISYMQRLDTFIADTCHNVRRIYLYDLTIDESVIDALLQLPYLTTLHIDDCNGKGQDLEARFIRGIVAQGDSCTLAELEITPDPFDRFWGMQHFPETAKFKTLKRLAYGGMRIHMDEALERRFVENATESGLINTLDCLRVGFDLYTPVYLWKAFRPGVVVNVGLTLDDLKSNKSPITTDDDDDTDSESSWE</sequence>
<dbReference type="InterPro" id="IPR011990">
    <property type="entry name" value="TPR-like_helical_dom_sf"/>
</dbReference>
<dbReference type="SUPFAM" id="SSF81383">
    <property type="entry name" value="F-box domain"/>
    <property type="match status" value="1"/>
</dbReference>
<keyword evidence="1" id="KW-0802">TPR repeat</keyword>
<comment type="caution">
    <text evidence="2">The sequence shown here is derived from an EMBL/GenBank/DDBJ whole genome shotgun (WGS) entry which is preliminary data.</text>
</comment>
<dbReference type="Proteomes" id="UP000242180">
    <property type="component" value="Unassembled WGS sequence"/>
</dbReference>
<reference evidence="2 3" key="1">
    <citation type="submission" date="2016-07" db="EMBL/GenBank/DDBJ databases">
        <title>Pervasive Adenine N6-methylation of Active Genes in Fungi.</title>
        <authorList>
            <consortium name="DOE Joint Genome Institute"/>
            <person name="Mondo S.J."/>
            <person name="Dannebaum R.O."/>
            <person name="Kuo R.C."/>
            <person name="Labutti K."/>
            <person name="Haridas S."/>
            <person name="Kuo A."/>
            <person name="Salamov A."/>
            <person name="Ahrendt S.R."/>
            <person name="Lipzen A."/>
            <person name="Sullivan W."/>
            <person name="Andreopoulos W.B."/>
            <person name="Clum A."/>
            <person name="Lindquist E."/>
            <person name="Daum C."/>
            <person name="Ramamoorthy G.K."/>
            <person name="Gryganskyi A."/>
            <person name="Culley D."/>
            <person name="Magnuson J.K."/>
            <person name="James T.Y."/>
            <person name="O'Malley M.A."/>
            <person name="Stajich J.E."/>
            <person name="Spatafora J.W."/>
            <person name="Visel A."/>
            <person name="Grigoriev I.V."/>
        </authorList>
    </citation>
    <scope>NUCLEOTIDE SEQUENCE [LARGE SCALE GENOMIC DNA]</scope>
    <source>
        <strain evidence="2 3">NRRL 2496</strain>
    </source>
</reference>
<dbReference type="Gene3D" id="1.25.40.10">
    <property type="entry name" value="Tetratricopeptide repeat domain"/>
    <property type="match status" value="1"/>
</dbReference>
<dbReference type="InterPro" id="IPR032675">
    <property type="entry name" value="LRR_dom_sf"/>
</dbReference>
<dbReference type="SUPFAM" id="SSF52047">
    <property type="entry name" value="RNI-like"/>
    <property type="match status" value="1"/>
</dbReference>